<dbReference type="EMBL" id="LXQA010312940">
    <property type="protein sequence ID" value="MCI43100.1"/>
    <property type="molecule type" value="Genomic_DNA"/>
</dbReference>
<keyword evidence="2" id="KW-1185">Reference proteome</keyword>
<feature type="non-terminal residue" evidence="1">
    <location>
        <position position="57"/>
    </location>
</feature>
<evidence type="ECO:0000313" key="1">
    <source>
        <dbReference type="EMBL" id="MCI43100.1"/>
    </source>
</evidence>
<dbReference type="Proteomes" id="UP000265520">
    <property type="component" value="Unassembled WGS sequence"/>
</dbReference>
<dbReference type="GO" id="GO:0003964">
    <property type="term" value="F:RNA-directed DNA polymerase activity"/>
    <property type="evidence" value="ECO:0007669"/>
    <property type="project" value="UniProtKB-KW"/>
</dbReference>
<dbReference type="AlphaFoldDB" id="A0A392S511"/>
<name>A0A392S511_9FABA</name>
<protein>
    <submittedName>
        <fullName evidence="1">RNA-directed DNA polymerase (Reverse transcriptase)</fullName>
    </submittedName>
</protein>
<accession>A0A392S511</accession>
<keyword evidence="1" id="KW-0695">RNA-directed DNA polymerase</keyword>
<proteinExistence type="predicted"/>
<comment type="caution">
    <text evidence="1">The sequence shown here is derived from an EMBL/GenBank/DDBJ whole genome shotgun (WGS) entry which is preliminary data.</text>
</comment>
<keyword evidence="1" id="KW-0808">Transferase</keyword>
<sequence length="57" mass="6422">MDRKQKGLCFKCGGQFHPMHQCPDKQLRVLIMEDGDGEETEAAVLAVEVDDSDEENK</sequence>
<evidence type="ECO:0000313" key="2">
    <source>
        <dbReference type="Proteomes" id="UP000265520"/>
    </source>
</evidence>
<organism evidence="1 2">
    <name type="scientific">Trifolium medium</name>
    <dbReference type="NCBI Taxonomy" id="97028"/>
    <lineage>
        <taxon>Eukaryota</taxon>
        <taxon>Viridiplantae</taxon>
        <taxon>Streptophyta</taxon>
        <taxon>Embryophyta</taxon>
        <taxon>Tracheophyta</taxon>
        <taxon>Spermatophyta</taxon>
        <taxon>Magnoliopsida</taxon>
        <taxon>eudicotyledons</taxon>
        <taxon>Gunneridae</taxon>
        <taxon>Pentapetalae</taxon>
        <taxon>rosids</taxon>
        <taxon>fabids</taxon>
        <taxon>Fabales</taxon>
        <taxon>Fabaceae</taxon>
        <taxon>Papilionoideae</taxon>
        <taxon>50 kb inversion clade</taxon>
        <taxon>NPAAA clade</taxon>
        <taxon>Hologalegina</taxon>
        <taxon>IRL clade</taxon>
        <taxon>Trifolieae</taxon>
        <taxon>Trifolium</taxon>
    </lineage>
</organism>
<keyword evidence="1" id="KW-0548">Nucleotidyltransferase</keyword>
<reference evidence="1 2" key="1">
    <citation type="journal article" date="2018" name="Front. Plant Sci.">
        <title>Red Clover (Trifolium pratense) and Zigzag Clover (T. medium) - A Picture of Genomic Similarities and Differences.</title>
        <authorList>
            <person name="Dluhosova J."/>
            <person name="Istvanek J."/>
            <person name="Nedelnik J."/>
            <person name="Repkova J."/>
        </authorList>
    </citation>
    <scope>NUCLEOTIDE SEQUENCE [LARGE SCALE GENOMIC DNA]</scope>
    <source>
        <strain evidence="2">cv. 10/8</strain>
        <tissue evidence="1">Leaf</tissue>
    </source>
</reference>